<sequence>MTTQHERDEIAIEEHIGRIAEGIRARDIEALRPLYAEDVVSFDVEPPLQHVGVDAKLANWTRVFTVFQEVDYEVRDLILTVGDEVAFGRCFGRLHGTLANGTKTEGMWVRATICLQKRDGAWTIVHDQASVPFDVVSGKGVADLQP</sequence>
<keyword evidence="3" id="KW-1185">Reference proteome</keyword>
<dbReference type="Gene3D" id="3.10.450.50">
    <property type="match status" value="1"/>
</dbReference>
<gene>
    <name evidence="2" type="ORF">GCM10009838_47200</name>
</gene>
<evidence type="ECO:0000259" key="1">
    <source>
        <dbReference type="Pfam" id="PF13474"/>
    </source>
</evidence>
<evidence type="ECO:0000313" key="3">
    <source>
        <dbReference type="Proteomes" id="UP001499854"/>
    </source>
</evidence>
<dbReference type="SUPFAM" id="SSF54427">
    <property type="entry name" value="NTF2-like"/>
    <property type="match status" value="1"/>
</dbReference>
<dbReference type="EMBL" id="BAAAQM010000027">
    <property type="protein sequence ID" value="GAA1980583.1"/>
    <property type="molecule type" value="Genomic_DNA"/>
</dbReference>
<dbReference type="InterPro" id="IPR032710">
    <property type="entry name" value="NTF2-like_dom_sf"/>
</dbReference>
<dbReference type="InterPro" id="IPR037401">
    <property type="entry name" value="SnoaL-like"/>
</dbReference>
<feature type="domain" description="SnoaL-like" evidence="1">
    <location>
        <begin position="12"/>
        <end position="133"/>
    </location>
</feature>
<name>A0ABP5DI71_9ACTN</name>
<dbReference type="Proteomes" id="UP001499854">
    <property type="component" value="Unassembled WGS sequence"/>
</dbReference>
<organism evidence="2 3">
    <name type="scientific">Catenulispora subtropica</name>
    <dbReference type="NCBI Taxonomy" id="450798"/>
    <lineage>
        <taxon>Bacteria</taxon>
        <taxon>Bacillati</taxon>
        <taxon>Actinomycetota</taxon>
        <taxon>Actinomycetes</taxon>
        <taxon>Catenulisporales</taxon>
        <taxon>Catenulisporaceae</taxon>
        <taxon>Catenulispora</taxon>
    </lineage>
</organism>
<comment type="caution">
    <text evidence="2">The sequence shown here is derived from an EMBL/GenBank/DDBJ whole genome shotgun (WGS) entry which is preliminary data.</text>
</comment>
<proteinExistence type="predicted"/>
<evidence type="ECO:0000313" key="2">
    <source>
        <dbReference type="EMBL" id="GAA1980583.1"/>
    </source>
</evidence>
<accession>A0ABP5DI71</accession>
<protein>
    <recommendedName>
        <fullName evidence="1">SnoaL-like domain-containing protein</fullName>
    </recommendedName>
</protein>
<dbReference type="Pfam" id="PF13474">
    <property type="entry name" value="SnoaL_3"/>
    <property type="match status" value="1"/>
</dbReference>
<reference evidence="3" key="1">
    <citation type="journal article" date="2019" name="Int. J. Syst. Evol. Microbiol.">
        <title>The Global Catalogue of Microorganisms (GCM) 10K type strain sequencing project: providing services to taxonomists for standard genome sequencing and annotation.</title>
        <authorList>
            <consortium name="The Broad Institute Genomics Platform"/>
            <consortium name="The Broad Institute Genome Sequencing Center for Infectious Disease"/>
            <person name="Wu L."/>
            <person name="Ma J."/>
        </authorList>
    </citation>
    <scope>NUCLEOTIDE SEQUENCE [LARGE SCALE GENOMIC DNA]</scope>
    <source>
        <strain evidence="3">JCM 16013</strain>
    </source>
</reference>
<dbReference type="RefSeq" id="WP_344659271.1">
    <property type="nucleotide sequence ID" value="NZ_BAAAQM010000027.1"/>
</dbReference>